<evidence type="ECO:0000256" key="2">
    <source>
        <dbReference type="ARBA" id="ARBA00022519"/>
    </source>
</evidence>
<dbReference type="PANTHER" id="PTHR32089:SF112">
    <property type="entry name" value="LYSOZYME-LIKE PROTEIN-RELATED"/>
    <property type="match status" value="1"/>
</dbReference>
<feature type="domain" description="T-SNARE coiled-coil homology" evidence="8">
    <location>
        <begin position="568"/>
        <end position="630"/>
    </location>
</feature>
<sequence>MRVVSAEVHRMSNAQRRPFRFAIGLRFSIALAASVVTAVAATTISNIVLSARMTEQAAARELNGLQDSLGQQMAASQQRAASLAASLASNTAIQDVFASRDRDGLIRMLQPSFLQLQATHGVVQMQFHTAPATSFLRLHKLEKFGDDLSAIRKTVVVVNASGKPVSGLENGVEGLGIRGVSPVFKDGKPIGSVEVGMTLGSRFFDAFKSGTGADVALYLKTPNGFQRYASTFETDPVIGAEQMAAALRDKSAQQAMHIGSMDQTIMLAPVRDYAGEAIGVSVLGVDRSASVKAMQEAREWALAIGLGVLVLTLGAGALLSRSISRPLRSLTEGMNRLANGDFTVVPPGLGRSDEVGEVAHAVEMFKEKAVEKAKHDAEAQEAERARIEDAQKAKVNEAVEAFRSSIEDMLRAVTDNAATMRNNAQSIDDVAAEASGQAAAAAGASQQASESVQTVAAAAEELSASIGEIARQIAKATDVVRTADSRTERSVNEIEGLAAMSERIGAVVGLIQAIAAQTNLLALNATIEAARAGEAGRGFAVVAAEVKALAEQTSKATADISSEVTAIQTSTRSAVEAVRDVGSAMREISEVTATIAVAIEQQGSATREISENAQSAARDNSMLADNISTVSEAVGQASQSAASVLHSTGDLAEQAGRLSHQVTEFFHSLRTGVLDRRKTRDAGYTGPERRRARDKGQSQAA</sequence>
<dbReference type="PROSITE" id="PS50111">
    <property type="entry name" value="CHEMOTAXIS_TRANSDUC_2"/>
    <property type="match status" value="1"/>
</dbReference>
<evidence type="ECO:0000256" key="1">
    <source>
        <dbReference type="ARBA" id="ARBA00004429"/>
    </source>
</evidence>
<dbReference type="Pfam" id="PF00672">
    <property type="entry name" value="HAMP"/>
    <property type="match status" value="1"/>
</dbReference>
<keyword evidence="2" id="KW-0997">Cell inner membrane</keyword>
<protein>
    <submittedName>
        <fullName evidence="10">HAMP domain-containing protein</fullName>
    </submittedName>
</protein>
<dbReference type="Pfam" id="PF14827">
    <property type="entry name" value="dCache_3"/>
    <property type="match status" value="1"/>
</dbReference>
<dbReference type="EMBL" id="CP076676">
    <property type="protein sequence ID" value="UYO40421.1"/>
    <property type="molecule type" value="Genomic_DNA"/>
</dbReference>
<dbReference type="SUPFAM" id="SSF103190">
    <property type="entry name" value="Sensory domain-like"/>
    <property type="match status" value="1"/>
</dbReference>
<dbReference type="Pfam" id="PF00015">
    <property type="entry name" value="MCPsignal"/>
    <property type="match status" value="1"/>
</dbReference>
<comment type="subcellular location">
    <subcellularLocation>
        <location evidence="1">Cell inner membrane</location>
        <topology evidence="1">Multi-pass membrane protein</topology>
    </subcellularLocation>
</comment>
<dbReference type="SMART" id="SM00304">
    <property type="entry name" value="HAMP"/>
    <property type="match status" value="1"/>
</dbReference>
<dbReference type="RefSeq" id="WP_264075449.1">
    <property type="nucleotide sequence ID" value="NZ_CP076676.1"/>
</dbReference>
<dbReference type="PROSITE" id="PS50192">
    <property type="entry name" value="T_SNARE"/>
    <property type="match status" value="1"/>
</dbReference>
<dbReference type="InterPro" id="IPR029151">
    <property type="entry name" value="Sensor-like_sf"/>
</dbReference>
<proteinExistence type="inferred from homology"/>
<dbReference type="PROSITE" id="PS50885">
    <property type="entry name" value="HAMP"/>
    <property type="match status" value="1"/>
</dbReference>
<evidence type="ECO:0000259" key="8">
    <source>
        <dbReference type="PROSITE" id="PS50192"/>
    </source>
</evidence>
<gene>
    <name evidence="10" type="ORF">KQX62_03645</name>
</gene>
<dbReference type="GO" id="GO:0007165">
    <property type="term" value="P:signal transduction"/>
    <property type="evidence" value="ECO:0007669"/>
    <property type="project" value="UniProtKB-KW"/>
</dbReference>
<name>A0AAX3E020_RHOPL</name>
<dbReference type="InterPro" id="IPR003660">
    <property type="entry name" value="HAMP_dom"/>
</dbReference>
<dbReference type="GO" id="GO:0005886">
    <property type="term" value="C:plasma membrane"/>
    <property type="evidence" value="ECO:0007669"/>
    <property type="project" value="UniProtKB-SubCell"/>
</dbReference>
<dbReference type="InterPro" id="IPR029150">
    <property type="entry name" value="dCache_3"/>
</dbReference>
<dbReference type="InterPro" id="IPR004089">
    <property type="entry name" value="MCPsignal_dom"/>
</dbReference>
<dbReference type="SUPFAM" id="SSF58104">
    <property type="entry name" value="Methyl-accepting chemotaxis protein (MCP) signaling domain"/>
    <property type="match status" value="1"/>
</dbReference>
<dbReference type="Proteomes" id="UP001163166">
    <property type="component" value="Chromosome"/>
</dbReference>
<reference evidence="10" key="1">
    <citation type="journal article" date="2022" name="Biol. Control">
        <title>In silico genomic analysis of Rhodopseudomonas palustris strains revealed potential biocontrol agents and crop yield enhancers.</title>
        <authorList>
            <person name="Surachat K."/>
            <person name="Kantachote D."/>
            <person name="Deachamag P."/>
            <person name="Wonglapsuwan M."/>
        </authorList>
    </citation>
    <scope>NUCLEOTIDE SEQUENCE</scope>
    <source>
        <strain evidence="10">TLS06</strain>
    </source>
</reference>
<accession>A0AAX3E020</accession>
<evidence type="ECO:0000313" key="10">
    <source>
        <dbReference type="EMBL" id="UYO40421.1"/>
    </source>
</evidence>
<dbReference type="AlphaFoldDB" id="A0AAX3E020"/>
<dbReference type="PANTHER" id="PTHR32089">
    <property type="entry name" value="METHYL-ACCEPTING CHEMOTAXIS PROTEIN MCPB"/>
    <property type="match status" value="1"/>
</dbReference>
<comment type="similarity">
    <text evidence="4">Belongs to the methyl-accepting chemotaxis (MCP) protein family.</text>
</comment>
<dbReference type="GO" id="GO:0006935">
    <property type="term" value="P:chemotaxis"/>
    <property type="evidence" value="ECO:0007669"/>
    <property type="project" value="InterPro"/>
</dbReference>
<keyword evidence="2" id="KW-0472">Membrane</keyword>
<evidence type="ECO:0000313" key="11">
    <source>
        <dbReference type="Proteomes" id="UP001163166"/>
    </source>
</evidence>
<organism evidence="10 11">
    <name type="scientific">Rhodopseudomonas palustris</name>
    <dbReference type="NCBI Taxonomy" id="1076"/>
    <lineage>
        <taxon>Bacteria</taxon>
        <taxon>Pseudomonadati</taxon>
        <taxon>Pseudomonadota</taxon>
        <taxon>Alphaproteobacteria</taxon>
        <taxon>Hyphomicrobiales</taxon>
        <taxon>Nitrobacteraceae</taxon>
        <taxon>Rhodopseudomonas</taxon>
    </lineage>
</organism>
<feature type="domain" description="HAMP" evidence="9">
    <location>
        <begin position="321"/>
        <end position="374"/>
    </location>
</feature>
<keyword evidence="3 5" id="KW-0807">Transducer</keyword>
<evidence type="ECO:0000256" key="4">
    <source>
        <dbReference type="ARBA" id="ARBA00029447"/>
    </source>
</evidence>
<evidence type="ECO:0000259" key="7">
    <source>
        <dbReference type="PROSITE" id="PS50111"/>
    </source>
</evidence>
<evidence type="ECO:0000256" key="5">
    <source>
        <dbReference type="PROSITE-ProRule" id="PRU00284"/>
    </source>
</evidence>
<keyword evidence="2" id="KW-1003">Cell membrane</keyword>
<dbReference type="SMART" id="SM00283">
    <property type="entry name" value="MA"/>
    <property type="match status" value="1"/>
</dbReference>
<dbReference type="InterPro" id="IPR000727">
    <property type="entry name" value="T_SNARE_dom"/>
</dbReference>
<dbReference type="Gene3D" id="1.10.287.950">
    <property type="entry name" value="Methyl-accepting chemotaxis protein"/>
    <property type="match status" value="1"/>
</dbReference>
<dbReference type="InterPro" id="IPR004090">
    <property type="entry name" value="Chemotax_Me-accpt_rcpt"/>
</dbReference>
<dbReference type="Gene3D" id="3.30.450.20">
    <property type="entry name" value="PAS domain"/>
    <property type="match status" value="1"/>
</dbReference>
<evidence type="ECO:0000259" key="9">
    <source>
        <dbReference type="PROSITE" id="PS50885"/>
    </source>
</evidence>
<dbReference type="Gene3D" id="6.10.340.10">
    <property type="match status" value="1"/>
</dbReference>
<evidence type="ECO:0000256" key="3">
    <source>
        <dbReference type="ARBA" id="ARBA00023224"/>
    </source>
</evidence>
<dbReference type="GO" id="GO:0004888">
    <property type="term" value="F:transmembrane signaling receptor activity"/>
    <property type="evidence" value="ECO:0007669"/>
    <property type="project" value="InterPro"/>
</dbReference>
<feature type="region of interest" description="Disordered" evidence="6">
    <location>
        <begin position="677"/>
        <end position="701"/>
    </location>
</feature>
<feature type="domain" description="Methyl-accepting transducer" evidence="7">
    <location>
        <begin position="391"/>
        <end position="642"/>
    </location>
</feature>
<evidence type="ECO:0000256" key="6">
    <source>
        <dbReference type="SAM" id="MobiDB-lite"/>
    </source>
</evidence>
<dbReference type="PRINTS" id="PR00260">
    <property type="entry name" value="CHEMTRNSDUCR"/>
</dbReference>
<dbReference type="CDD" id="cd06225">
    <property type="entry name" value="HAMP"/>
    <property type="match status" value="1"/>
</dbReference>